<evidence type="ECO:0000313" key="7">
    <source>
        <dbReference type="EMBL" id="ALG10408.1"/>
    </source>
</evidence>
<keyword evidence="4 7" id="KW-0808">Transferase</keyword>
<evidence type="ECO:0000256" key="1">
    <source>
        <dbReference type="ARBA" id="ARBA00003907"/>
    </source>
</evidence>
<dbReference type="AlphaFoldDB" id="A0A0N9I693"/>
<protein>
    <recommendedName>
        <fullName evidence="6">S-adenosyl-L-methionine-dependent methyltransferase</fullName>
        <ecNumber evidence="6">2.1.1.-</ecNumber>
    </recommendedName>
</protein>
<dbReference type="InterPro" id="IPR029063">
    <property type="entry name" value="SAM-dependent_MTases_sf"/>
</dbReference>
<organism evidence="7 8">
    <name type="scientific">Kibdelosporangium phytohabitans</name>
    <dbReference type="NCBI Taxonomy" id="860235"/>
    <lineage>
        <taxon>Bacteria</taxon>
        <taxon>Bacillati</taxon>
        <taxon>Actinomycetota</taxon>
        <taxon>Actinomycetes</taxon>
        <taxon>Pseudonocardiales</taxon>
        <taxon>Pseudonocardiaceae</taxon>
        <taxon>Kibdelosporangium</taxon>
    </lineage>
</organism>
<evidence type="ECO:0000256" key="5">
    <source>
        <dbReference type="ARBA" id="ARBA00022691"/>
    </source>
</evidence>
<dbReference type="Gene3D" id="3.40.50.150">
    <property type="entry name" value="Vaccinia Virus protein VP39"/>
    <property type="match status" value="1"/>
</dbReference>
<dbReference type="EMBL" id="CP012752">
    <property type="protein sequence ID" value="ALG10408.1"/>
    <property type="molecule type" value="Genomic_DNA"/>
</dbReference>
<dbReference type="Proteomes" id="UP000063699">
    <property type="component" value="Chromosome"/>
</dbReference>
<dbReference type="STRING" id="860235.AOZ06_29085"/>
<evidence type="ECO:0000256" key="6">
    <source>
        <dbReference type="RuleBase" id="RU362030"/>
    </source>
</evidence>
<dbReference type="RefSeq" id="WP_054292311.1">
    <property type="nucleotide sequence ID" value="NZ_CP012752.1"/>
</dbReference>
<evidence type="ECO:0000256" key="2">
    <source>
        <dbReference type="ARBA" id="ARBA00008138"/>
    </source>
</evidence>
<evidence type="ECO:0000313" key="8">
    <source>
        <dbReference type="Proteomes" id="UP000063699"/>
    </source>
</evidence>
<dbReference type="EC" id="2.1.1.-" evidence="6"/>
<evidence type="ECO:0000256" key="4">
    <source>
        <dbReference type="ARBA" id="ARBA00022679"/>
    </source>
</evidence>
<comment type="similarity">
    <text evidence="2 6">Belongs to the UPF0677 family.</text>
</comment>
<dbReference type="OrthoDB" id="9806164at2"/>
<dbReference type="KEGG" id="kphy:AOZ06_29085"/>
<keyword evidence="5 6" id="KW-0949">S-adenosyl-L-methionine</keyword>
<dbReference type="PANTHER" id="PTHR43619:SF2">
    <property type="entry name" value="S-ADENOSYL-L-METHIONINE-DEPENDENT METHYLTRANSFERASES SUPERFAMILY PROTEIN"/>
    <property type="match status" value="1"/>
</dbReference>
<dbReference type="InterPro" id="IPR007213">
    <property type="entry name" value="Ppm1/Ppm2/Tcmp"/>
</dbReference>
<dbReference type="SUPFAM" id="SSF53335">
    <property type="entry name" value="S-adenosyl-L-methionine-dependent methyltransferases"/>
    <property type="match status" value="1"/>
</dbReference>
<dbReference type="Pfam" id="PF04072">
    <property type="entry name" value="LCM"/>
    <property type="match status" value="1"/>
</dbReference>
<sequence>MVKLPAVARTAIGPIAIAAIEQHVPANQRLVRDDLAVRMLPRRVRLVVGMCRWRPVREWLAGLVNRSAPGLWGSMLCRKRYADDQVSAAVQARINQVVVLGSGFDTRARRLVVPAGASAFEVDLPASIDHKRKVTRDRGPAGVRLVAVDFRTDDLAECLAAAGFRMDEPAMVVWEAVTQYLTEDGVRRTLASLGRLPAGSRLIFTYIRADFLDGRELYGAGALRRWFVTRQRLWHFGIAPEDVDGLLREYGWVEREQVGPTEYQHRYVRPAARELPTSEIERFVYAVKP</sequence>
<name>A0A0N9I693_9PSEU</name>
<dbReference type="InterPro" id="IPR011610">
    <property type="entry name" value="SAM_mthyl_Trfase_ML2640-like"/>
</dbReference>
<comment type="function">
    <text evidence="1 6">Exhibits S-adenosyl-L-methionine-dependent methyltransferase activity.</text>
</comment>
<gene>
    <name evidence="7" type="ORF">AOZ06_29085</name>
</gene>
<proteinExistence type="inferred from homology"/>
<reference evidence="7 8" key="1">
    <citation type="submission" date="2015-07" db="EMBL/GenBank/DDBJ databases">
        <title>Genome sequencing of Kibdelosporangium phytohabitans.</title>
        <authorList>
            <person name="Qin S."/>
            <person name="Xing K."/>
        </authorList>
    </citation>
    <scope>NUCLEOTIDE SEQUENCE [LARGE SCALE GENOMIC DNA]</scope>
    <source>
        <strain evidence="7 8">KLBMP1111</strain>
    </source>
</reference>
<keyword evidence="8" id="KW-1185">Reference proteome</keyword>
<accession>A0A0N9I693</accession>
<dbReference type="GO" id="GO:0032259">
    <property type="term" value="P:methylation"/>
    <property type="evidence" value="ECO:0007669"/>
    <property type="project" value="UniProtKB-KW"/>
</dbReference>
<keyword evidence="3 6" id="KW-0489">Methyltransferase</keyword>
<dbReference type="GO" id="GO:0008168">
    <property type="term" value="F:methyltransferase activity"/>
    <property type="evidence" value="ECO:0007669"/>
    <property type="project" value="UniProtKB-UniRule"/>
</dbReference>
<dbReference type="NCBIfam" id="TIGR00027">
    <property type="entry name" value="mthyl_TIGR00027"/>
    <property type="match status" value="1"/>
</dbReference>
<dbReference type="PANTHER" id="PTHR43619">
    <property type="entry name" value="S-ADENOSYL-L-METHIONINE-DEPENDENT METHYLTRANSFERASE YKTD-RELATED"/>
    <property type="match status" value="1"/>
</dbReference>
<evidence type="ECO:0000256" key="3">
    <source>
        <dbReference type="ARBA" id="ARBA00022603"/>
    </source>
</evidence>